<keyword evidence="4 9" id="KW-0547">Nucleotide-binding</keyword>
<feature type="compositionally biased region" description="Polar residues" evidence="10">
    <location>
        <begin position="190"/>
        <end position="213"/>
    </location>
</feature>
<dbReference type="InterPro" id="IPR000719">
    <property type="entry name" value="Prot_kinase_dom"/>
</dbReference>
<dbReference type="Gene3D" id="3.30.200.20">
    <property type="entry name" value="Phosphorylase Kinase, domain 1"/>
    <property type="match status" value="1"/>
</dbReference>
<dbReference type="GO" id="GO:0007165">
    <property type="term" value="P:signal transduction"/>
    <property type="evidence" value="ECO:0007669"/>
    <property type="project" value="TreeGrafter"/>
</dbReference>
<evidence type="ECO:0000259" key="11">
    <source>
        <dbReference type="PROSITE" id="PS50011"/>
    </source>
</evidence>
<feature type="binding site" evidence="9">
    <location>
        <position position="285"/>
    </location>
    <ligand>
        <name>ATP</name>
        <dbReference type="ChEBI" id="CHEBI:30616"/>
    </ligand>
</feature>
<name>A0A3A2ZKN3_9EURO</name>
<feature type="compositionally biased region" description="Acidic residues" evidence="10">
    <location>
        <begin position="1183"/>
        <end position="1193"/>
    </location>
</feature>
<evidence type="ECO:0000256" key="5">
    <source>
        <dbReference type="ARBA" id="ARBA00022777"/>
    </source>
</evidence>
<dbReference type="Gene3D" id="1.10.510.10">
    <property type="entry name" value="Transferase(Phosphotransferase) domain 1"/>
    <property type="match status" value="1"/>
</dbReference>
<dbReference type="FunFam" id="1.10.510.10:FF:000614">
    <property type="entry name" value="Serine/threonine protein kinase, putative"/>
    <property type="match status" value="1"/>
</dbReference>
<dbReference type="OrthoDB" id="68483at2759"/>
<organism evidence="12 13">
    <name type="scientific">Aspergillus sclerotialis</name>
    <dbReference type="NCBI Taxonomy" id="2070753"/>
    <lineage>
        <taxon>Eukaryota</taxon>
        <taxon>Fungi</taxon>
        <taxon>Dikarya</taxon>
        <taxon>Ascomycota</taxon>
        <taxon>Pezizomycotina</taxon>
        <taxon>Eurotiomycetes</taxon>
        <taxon>Eurotiomycetidae</taxon>
        <taxon>Eurotiales</taxon>
        <taxon>Aspergillaceae</taxon>
        <taxon>Aspergillus</taxon>
        <taxon>Aspergillus subgen. Polypaecilum</taxon>
    </lineage>
</organism>
<feature type="compositionally biased region" description="Basic and acidic residues" evidence="10">
    <location>
        <begin position="829"/>
        <end position="854"/>
    </location>
</feature>
<feature type="compositionally biased region" description="Basic and acidic residues" evidence="10">
    <location>
        <begin position="1171"/>
        <end position="1182"/>
    </location>
</feature>
<comment type="catalytic activity">
    <reaction evidence="7">
        <text>L-threonyl-[protein] + ATP = O-phospho-L-threonyl-[protein] + ADP + H(+)</text>
        <dbReference type="Rhea" id="RHEA:46608"/>
        <dbReference type="Rhea" id="RHEA-COMP:11060"/>
        <dbReference type="Rhea" id="RHEA-COMP:11605"/>
        <dbReference type="ChEBI" id="CHEBI:15378"/>
        <dbReference type="ChEBI" id="CHEBI:30013"/>
        <dbReference type="ChEBI" id="CHEBI:30616"/>
        <dbReference type="ChEBI" id="CHEBI:61977"/>
        <dbReference type="ChEBI" id="CHEBI:456216"/>
        <dbReference type="EC" id="2.7.11.1"/>
    </reaction>
</comment>
<evidence type="ECO:0000256" key="2">
    <source>
        <dbReference type="ARBA" id="ARBA00022527"/>
    </source>
</evidence>
<dbReference type="GO" id="GO:0004674">
    <property type="term" value="F:protein serine/threonine kinase activity"/>
    <property type="evidence" value="ECO:0007669"/>
    <property type="project" value="UniProtKB-KW"/>
</dbReference>
<evidence type="ECO:0000256" key="6">
    <source>
        <dbReference type="ARBA" id="ARBA00022840"/>
    </source>
</evidence>
<dbReference type="InterPro" id="IPR017441">
    <property type="entry name" value="Protein_kinase_ATP_BS"/>
</dbReference>
<feature type="compositionally biased region" description="Low complexity" evidence="10">
    <location>
        <begin position="808"/>
        <end position="821"/>
    </location>
</feature>
<feature type="domain" description="Protein kinase" evidence="11">
    <location>
        <begin position="256"/>
        <end position="737"/>
    </location>
</feature>
<evidence type="ECO:0000313" key="13">
    <source>
        <dbReference type="Proteomes" id="UP000266188"/>
    </source>
</evidence>
<keyword evidence="2" id="KW-0723">Serine/threonine-protein kinase</keyword>
<dbReference type="Pfam" id="PF00069">
    <property type="entry name" value="Pkinase"/>
    <property type="match status" value="2"/>
</dbReference>
<dbReference type="SUPFAM" id="SSF56112">
    <property type="entry name" value="Protein kinase-like (PK-like)"/>
    <property type="match status" value="1"/>
</dbReference>
<feature type="compositionally biased region" description="Low complexity" evidence="10">
    <location>
        <begin position="1092"/>
        <end position="1137"/>
    </location>
</feature>
<evidence type="ECO:0000256" key="7">
    <source>
        <dbReference type="ARBA" id="ARBA00047899"/>
    </source>
</evidence>
<dbReference type="GO" id="GO:0005524">
    <property type="term" value="F:ATP binding"/>
    <property type="evidence" value="ECO:0007669"/>
    <property type="project" value="UniProtKB-UniRule"/>
</dbReference>
<dbReference type="EC" id="2.7.11.1" evidence="1"/>
<feature type="compositionally biased region" description="Low complexity" evidence="10">
    <location>
        <begin position="40"/>
        <end position="49"/>
    </location>
</feature>
<dbReference type="Proteomes" id="UP000266188">
    <property type="component" value="Unassembled WGS sequence"/>
</dbReference>
<evidence type="ECO:0000313" key="12">
    <source>
        <dbReference type="EMBL" id="RJE23712.1"/>
    </source>
</evidence>
<dbReference type="FunFam" id="3.30.200.20:FF:000206">
    <property type="entry name" value="Serine/threonine-protein kinase Ssp1"/>
    <property type="match status" value="1"/>
</dbReference>
<dbReference type="SMART" id="SM00220">
    <property type="entry name" value="S_TKc"/>
    <property type="match status" value="1"/>
</dbReference>
<reference evidence="13" key="1">
    <citation type="submission" date="2017-02" db="EMBL/GenBank/DDBJ databases">
        <authorList>
            <person name="Tafer H."/>
            <person name="Lopandic K."/>
        </authorList>
    </citation>
    <scope>NUCLEOTIDE SEQUENCE [LARGE SCALE GENOMIC DNA]</scope>
    <source>
        <strain evidence="13">CBS 366.77</strain>
    </source>
</reference>
<dbReference type="PROSITE" id="PS00108">
    <property type="entry name" value="PROTEIN_KINASE_ST"/>
    <property type="match status" value="1"/>
</dbReference>
<feature type="compositionally biased region" description="Polar residues" evidence="10">
    <location>
        <begin position="1050"/>
        <end position="1061"/>
    </location>
</feature>
<protein>
    <recommendedName>
        <fullName evidence="1">non-specific serine/threonine protein kinase</fullName>
        <ecNumber evidence="1">2.7.11.1</ecNumber>
    </recommendedName>
</protein>
<evidence type="ECO:0000256" key="3">
    <source>
        <dbReference type="ARBA" id="ARBA00022679"/>
    </source>
</evidence>
<feature type="region of interest" description="Disordered" evidence="10">
    <location>
        <begin position="796"/>
        <end position="932"/>
    </location>
</feature>
<dbReference type="GO" id="GO:0042149">
    <property type="term" value="P:cellular response to glucose starvation"/>
    <property type="evidence" value="ECO:0007669"/>
    <property type="project" value="UniProtKB-ARBA"/>
</dbReference>
<feature type="compositionally biased region" description="Polar residues" evidence="10">
    <location>
        <begin position="73"/>
        <end position="86"/>
    </location>
</feature>
<feature type="region of interest" description="Disordered" evidence="10">
    <location>
        <begin position="993"/>
        <end position="1204"/>
    </location>
</feature>
<dbReference type="InterPro" id="IPR011009">
    <property type="entry name" value="Kinase-like_dom_sf"/>
</dbReference>
<comment type="catalytic activity">
    <reaction evidence="8">
        <text>L-seryl-[protein] + ATP = O-phospho-L-seryl-[protein] + ADP + H(+)</text>
        <dbReference type="Rhea" id="RHEA:17989"/>
        <dbReference type="Rhea" id="RHEA-COMP:9863"/>
        <dbReference type="Rhea" id="RHEA-COMP:11604"/>
        <dbReference type="ChEBI" id="CHEBI:15378"/>
        <dbReference type="ChEBI" id="CHEBI:29999"/>
        <dbReference type="ChEBI" id="CHEBI:30616"/>
        <dbReference type="ChEBI" id="CHEBI:83421"/>
        <dbReference type="ChEBI" id="CHEBI:456216"/>
        <dbReference type="EC" id="2.7.11.1"/>
    </reaction>
</comment>
<dbReference type="PANTHER" id="PTHR43895">
    <property type="entry name" value="CALCIUM/CALMODULIN-DEPENDENT PROTEIN KINASE KINASE-RELATED"/>
    <property type="match status" value="1"/>
</dbReference>
<feature type="compositionally biased region" description="Low complexity" evidence="10">
    <location>
        <begin position="87"/>
        <end position="102"/>
    </location>
</feature>
<feature type="region of interest" description="Disordered" evidence="10">
    <location>
        <begin position="1"/>
        <end position="108"/>
    </location>
</feature>
<evidence type="ECO:0000256" key="4">
    <source>
        <dbReference type="ARBA" id="ARBA00022741"/>
    </source>
</evidence>
<evidence type="ECO:0000256" key="1">
    <source>
        <dbReference type="ARBA" id="ARBA00012513"/>
    </source>
</evidence>
<dbReference type="PROSITE" id="PS00107">
    <property type="entry name" value="PROTEIN_KINASE_ATP"/>
    <property type="match status" value="1"/>
</dbReference>
<evidence type="ECO:0000256" key="9">
    <source>
        <dbReference type="PROSITE-ProRule" id="PRU10141"/>
    </source>
</evidence>
<keyword evidence="6 9" id="KW-0067">ATP-binding</keyword>
<dbReference type="AlphaFoldDB" id="A0A3A2ZKN3"/>
<feature type="compositionally biased region" description="Basic and acidic residues" evidence="10">
    <location>
        <begin position="233"/>
        <end position="246"/>
    </location>
</feature>
<sequence length="1204" mass="133455">MSGRRPITPGPEEPENVVSRRHSEASDRVPRQGSDKSAEASETTLTSSTDRADARRPAHKPPTTRVTPADSADGQTTIRHNFSLLHSSSTSRTPSTRTSSSSLQALNEDTVVDARSDYSAGRSPISRRTSHHLGLDLSSNDYPVYPDQSYAVLQSQIHPTYRPPQLWTRSSYPSHADARARFFSSRASRTAGNSPTSSPGLFSFRSTRPNSVVASDDEGRISSPYLHPTHLQPPKETHTAEVDRDQVTGNKVINQYEVLEELGRGEHGKVKLGRHVTTRQQVAIKIVQRYSKRRRLGKLGNPEDKVKKEVAILKKARHPNVVSLLEVIDDPNRQKVYIVLEYVEHGEIIWRRKGLREIVHVDKLRFEREKAGISDTPAFLEESRQYIRTAQRLRSQREKAREQRQAQAAYAREHAVPAWSLEHGAESDDDDELGPELSIARTSSRSMMNYDDFQHSPNHSYTSNHDSALAAIEGSMYGAYTDYPFDRRFSTVSSSLGYAPSEPEGFSDDDDMSYVPCLTINEARNAFRDSVLGLEYLHYQGIIHRDIKPANLLVTSSHHVKISDFGVSYLGRPIRDEEEEQVTEMDAAELDDARELSKTVGTPAFYAPELCYTGDDFVDSIGSVPRITGAIDVWSLGVTLYGMIFGRLPFVSDDEYSMFQTIVKKEVFIPRKRLKPVEDDPATVSQWPRTVNSNKRPQEELVYEDICDELYDLLKRLLTKDPVKRITLKEIKHHPWVLHGLPNPRTWVEETDPSYQSKGKRIEVSNEEVTSAVSKVPFIQRVRSNVAKWSNYLTGRSKDKDSRKRTPSLAPSVESSSTSSSNAFGKYLGDGRRDSLRGDEDFSRSSRFTRDGEHPLSQSVTASPVGRDEQTSYFAPEPVSDSTPHDRTPRPEPLERGLSTLSTAESAKTLRPSGSDATGPAQSRSGTPTLALGTSSLGGLFGGASRRLARGFQTGDWRSERSVFAETTSADGNGRSEPSLALSVTPAVGQMQNSDLLRSGDPASIQAESSSGHGHRRNRSQQLVSKRSAEPLYLTKEALLRQRKNEDDTGNMTSRTGNTPLSRPGLLRRATDMSAGSARTDSPNDDGGFNTSPPSAATMSSSSIEVSTSGMSQSASHPSIPSVVSGASSLSGDGLSSHLNDKEKEFELPTQVPPILRTGETVKARRPSSQRRPEDDKSRYYCDDEEESSEDEGIVIGKKKPVRR</sequence>
<comment type="caution">
    <text evidence="12">The sequence shown here is derived from an EMBL/GenBank/DDBJ whole genome shotgun (WGS) entry which is preliminary data.</text>
</comment>
<keyword evidence="13" id="KW-1185">Reference proteome</keyword>
<feature type="compositionally biased region" description="Basic and acidic residues" evidence="10">
    <location>
        <begin position="1038"/>
        <end position="1047"/>
    </location>
</feature>
<keyword evidence="3" id="KW-0808">Transferase</keyword>
<dbReference type="CDD" id="cd14008">
    <property type="entry name" value="STKc_LKB1_CaMKK"/>
    <property type="match status" value="1"/>
</dbReference>
<dbReference type="PANTHER" id="PTHR43895:SF152">
    <property type="entry name" value="SERINE_THREONINE-PROTEIN KINASE TOS3"/>
    <property type="match status" value="1"/>
</dbReference>
<feature type="compositionally biased region" description="Basic and acidic residues" evidence="10">
    <location>
        <begin position="21"/>
        <end position="39"/>
    </location>
</feature>
<accession>A0A3A2ZKN3</accession>
<dbReference type="GO" id="GO:0001558">
    <property type="term" value="P:regulation of cell growth"/>
    <property type="evidence" value="ECO:0007669"/>
    <property type="project" value="UniProtKB-ARBA"/>
</dbReference>
<dbReference type="STRING" id="2070753.A0A3A2ZKN3"/>
<evidence type="ECO:0000256" key="10">
    <source>
        <dbReference type="SAM" id="MobiDB-lite"/>
    </source>
</evidence>
<proteinExistence type="predicted"/>
<dbReference type="EMBL" id="MVGC01000108">
    <property type="protein sequence ID" value="RJE23712.1"/>
    <property type="molecule type" value="Genomic_DNA"/>
</dbReference>
<gene>
    <name evidence="12" type="ORF">PHISCL_03958</name>
</gene>
<keyword evidence="5 12" id="KW-0418">Kinase</keyword>
<evidence type="ECO:0000256" key="8">
    <source>
        <dbReference type="ARBA" id="ARBA00048679"/>
    </source>
</evidence>
<dbReference type="InterPro" id="IPR008271">
    <property type="entry name" value="Ser/Thr_kinase_AS"/>
</dbReference>
<feature type="region of interest" description="Disordered" evidence="10">
    <location>
        <begin position="184"/>
        <end position="247"/>
    </location>
</feature>
<dbReference type="PROSITE" id="PS50011">
    <property type="entry name" value="PROTEIN_KINASE_DOM"/>
    <property type="match status" value="1"/>
</dbReference>
<feature type="compositionally biased region" description="Basic and acidic residues" evidence="10">
    <location>
        <begin position="883"/>
        <end position="895"/>
    </location>
</feature>